<evidence type="ECO:0000256" key="2">
    <source>
        <dbReference type="ARBA" id="ARBA00022737"/>
    </source>
</evidence>
<dbReference type="Gene3D" id="3.30.430.20">
    <property type="entry name" value="Gnk2 domain, C-X8-C-X2-C motif"/>
    <property type="match status" value="1"/>
</dbReference>
<dbReference type="CDD" id="cd23509">
    <property type="entry name" value="Gnk2-like"/>
    <property type="match status" value="1"/>
</dbReference>
<sequence>MAMATVVRLITGLLVLALLPPPPAGKAPWQRSPVKVFDAAVRVLLNATGDHAAAAANSTRRFDMGEEAFDASNPTIYGLTLCTPDMSPAECRSCLGDIT</sequence>
<organism evidence="5 6">
    <name type="scientific">Digitaria exilis</name>
    <dbReference type="NCBI Taxonomy" id="1010633"/>
    <lineage>
        <taxon>Eukaryota</taxon>
        <taxon>Viridiplantae</taxon>
        <taxon>Streptophyta</taxon>
        <taxon>Embryophyta</taxon>
        <taxon>Tracheophyta</taxon>
        <taxon>Spermatophyta</taxon>
        <taxon>Magnoliopsida</taxon>
        <taxon>Liliopsida</taxon>
        <taxon>Poales</taxon>
        <taxon>Poaceae</taxon>
        <taxon>PACMAD clade</taxon>
        <taxon>Panicoideae</taxon>
        <taxon>Panicodae</taxon>
        <taxon>Paniceae</taxon>
        <taxon>Anthephorinae</taxon>
        <taxon>Digitaria</taxon>
    </lineage>
</organism>
<evidence type="ECO:0000259" key="4">
    <source>
        <dbReference type="PROSITE" id="PS51473"/>
    </source>
</evidence>
<keyword evidence="6" id="KW-1185">Reference proteome</keyword>
<protein>
    <recommendedName>
        <fullName evidence="4">Gnk2-homologous domain-containing protein</fullName>
    </recommendedName>
</protein>
<evidence type="ECO:0000256" key="3">
    <source>
        <dbReference type="SAM" id="SignalP"/>
    </source>
</evidence>
<comment type="caution">
    <text evidence="5">The sequence shown here is derived from an EMBL/GenBank/DDBJ whole genome shotgun (WGS) entry which is preliminary data.</text>
</comment>
<feature type="domain" description="Gnk2-homologous" evidence="4">
    <location>
        <begin position="19"/>
        <end position="99"/>
    </location>
</feature>
<proteinExistence type="predicted"/>
<dbReference type="InterPro" id="IPR038408">
    <property type="entry name" value="GNK2_sf"/>
</dbReference>
<evidence type="ECO:0000313" key="6">
    <source>
        <dbReference type="Proteomes" id="UP000636709"/>
    </source>
</evidence>
<dbReference type="InterPro" id="IPR002902">
    <property type="entry name" value="GNK2"/>
</dbReference>
<reference evidence="5" key="1">
    <citation type="submission" date="2020-07" db="EMBL/GenBank/DDBJ databases">
        <title>Genome sequence and genetic diversity analysis of an under-domesticated orphan crop, white fonio (Digitaria exilis).</title>
        <authorList>
            <person name="Bennetzen J.L."/>
            <person name="Chen S."/>
            <person name="Ma X."/>
            <person name="Wang X."/>
            <person name="Yssel A.E.J."/>
            <person name="Chaluvadi S.R."/>
            <person name="Johnson M."/>
            <person name="Gangashetty P."/>
            <person name="Hamidou F."/>
            <person name="Sanogo M.D."/>
            <person name="Zwaenepoel A."/>
            <person name="Wallace J."/>
            <person name="Van De Peer Y."/>
            <person name="Van Deynze A."/>
        </authorList>
    </citation>
    <scope>NUCLEOTIDE SEQUENCE</scope>
    <source>
        <tissue evidence="5">Leaves</tissue>
    </source>
</reference>
<dbReference type="Proteomes" id="UP000636709">
    <property type="component" value="Unassembled WGS sequence"/>
</dbReference>
<feature type="signal peptide" evidence="3">
    <location>
        <begin position="1"/>
        <end position="25"/>
    </location>
</feature>
<dbReference type="Pfam" id="PF01657">
    <property type="entry name" value="Stress-antifung"/>
    <property type="match status" value="1"/>
</dbReference>
<keyword evidence="2" id="KW-0677">Repeat</keyword>
<gene>
    <name evidence="5" type="ORF">HU200_034415</name>
</gene>
<dbReference type="EMBL" id="JACEFO010001827">
    <property type="protein sequence ID" value="KAF8700472.1"/>
    <property type="molecule type" value="Genomic_DNA"/>
</dbReference>
<accession>A0A835BVS8</accession>
<keyword evidence="1 3" id="KW-0732">Signal</keyword>
<dbReference type="PROSITE" id="PS51473">
    <property type="entry name" value="GNK2"/>
    <property type="match status" value="1"/>
</dbReference>
<dbReference type="AlphaFoldDB" id="A0A835BVS8"/>
<dbReference type="OrthoDB" id="692543at2759"/>
<evidence type="ECO:0000313" key="5">
    <source>
        <dbReference type="EMBL" id="KAF8700472.1"/>
    </source>
</evidence>
<evidence type="ECO:0000256" key="1">
    <source>
        <dbReference type="ARBA" id="ARBA00022729"/>
    </source>
</evidence>
<name>A0A835BVS8_9POAL</name>
<feature type="chain" id="PRO_5032829313" description="Gnk2-homologous domain-containing protein" evidence="3">
    <location>
        <begin position="26"/>
        <end position="99"/>
    </location>
</feature>